<name>A0A346A0E3_9HYPH</name>
<dbReference type="KEGG" id="ptaw:DW352_20185"/>
<keyword evidence="3" id="KW-1185">Reference proteome</keyword>
<sequence length="145" mass="15876">MRHACALAVIINCFWAGVASAQEDLFKDRPALSLGDQPAQRSATCSEVRAMTEGLPDTDMRIDLSIVGVLELVKTDGALWYFGMCAPPHVRVLCVAYQENGMKVGDKVYMKGGFRRLGPNNIVLDPCLANWPEDNENQSDDSDGN</sequence>
<dbReference type="OrthoDB" id="8020870at2"/>
<evidence type="ECO:0000256" key="1">
    <source>
        <dbReference type="SAM" id="SignalP"/>
    </source>
</evidence>
<feature type="chain" id="PRO_5016905429" evidence="1">
    <location>
        <begin position="22"/>
        <end position="145"/>
    </location>
</feature>
<evidence type="ECO:0000313" key="2">
    <source>
        <dbReference type="EMBL" id="AXK82640.1"/>
    </source>
</evidence>
<proteinExistence type="predicted"/>
<dbReference type="RefSeq" id="WP_115693019.1">
    <property type="nucleotide sequence ID" value="NZ_CP031417.1"/>
</dbReference>
<evidence type="ECO:0000313" key="3">
    <source>
        <dbReference type="Proteomes" id="UP000254889"/>
    </source>
</evidence>
<dbReference type="Proteomes" id="UP000254889">
    <property type="component" value="Chromosome"/>
</dbReference>
<feature type="signal peptide" evidence="1">
    <location>
        <begin position="1"/>
        <end position="21"/>
    </location>
</feature>
<accession>A0A346A0E3</accession>
<reference evidence="2 3" key="1">
    <citation type="submission" date="2018-07" db="EMBL/GenBank/DDBJ databases">
        <authorList>
            <person name="Quirk P.G."/>
            <person name="Krulwich T.A."/>
        </authorList>
    </citation>
    <scope>NUCLEOTIDE SEQUENCE [LARGE SCALE GENOMIC DNA]</scope>
    <source>
        <strain evidence="2 3">CC-BB4</strain>
    </source>
</reference>
<organism evidence="2 3">
    <name type="scientific">Pseudolabrys taiwanensis</name>
    <dbReference type="NCBI Taxonomy" id="331696"/>
    <lineage>
        <taxon>Bacteria</taxon>
        <taxon>Pseudomonadati</taxon>
        <taxon>Pseudomonadota</taxon>
        <taxon>Alphaproteobacteria</taxon>
        <taxon>Hyphomicrobiales</taxon>
        <taxon>Xanthobacteraceae</taxon>
        <taxon>Pseudolabrys</taxon>
    </lineage>
</organism>
<keyword evidence="1" id="KW-0732">Signal</keyword>
<gene>
    <name evidence="2" type="ORF">DW352_20185</name>
</gene>
<protein>
    <submittedName>
        <fullName evidence="2">Uncharacterized protein</fullName>
    </submittedName>
</protein>
<dbReference type="AlphaFoldDB" id="A0A346A0E3"/>
<dbReference type="EMBL" id="CP031417">
    <property type="protein sequence ID" value="AXK82640.1"/>
    <property type="molecule type" value="Genomic_DNA"/>
</dbReference>